<feature type="region of interest" description="Disordered" evidence="17">
    <location>
        <begin position="1"/>
        <end position="39"/>
    </location>
</feature>
<dbReference type="Gene3D" id="3.40.50.410">
    <property type="entry name" value="von Willebrand factor, type A domain"/>
    <property type="match status" value="1"/>
</dbReference>
<dbReference type="InterPro" id="IPR002035">
    <property type="entry name" value="VWF_A"/>
</dbReference>
<evidence type="ECO:0000256" key="9">
    <source>
        <dbReference type="ARBA" id="ARBA00022837"/>
    </source>
</evidence>
<evidence type="ECO:0000256" key="5">
    <source>
        <dbReference type="ARBA" id="ARBA00022673"/>
    </source>
</evidence>
<feature type="domain" description="VWFA" evidence="18">
    <location>
        <begin position="294"/>
        <end position="472"/>
    </location>
</feature>
<keyword evidence="9" id="KW-0106">Calcium</keyword>
<dbReference type="InterPro" id="IPR036465">
    <property type="entry name" value="vWFA_dom_sf"/>
</dbReference>
<dbReference type="RefSeq" id="XP_033720919.1">
    <property type="nucleotide sequence ID" value="XM_033865028.1"/>
</dbReference>
<dbReference type="Gene3D" id="3.30.450.20">
    <property type="entry name" value="PAS domain"/>
    <property type="match status" value="1"/>
</dbReference>
<evidence type="ECO:0000259" key="18">
    <source>
        <dbReference type="PROSITE" id="PS50234"/>
    </source>
</evidence>
<evidence type="ECO:0000256" key="10">
    <source>
        <dbReference type="ARBA" id="ARBA00022882"/>
    </source>
</evidence>
<dbReference type="OrthoDB" id="10054666at2759"/>
<keyword evidence="12" id="KW-0406">Ion transport</keyword>
<dbReference type="FunFam" id="3.40.50.410:FF:000006">
    <property type="entry name" value="voltage-dependent calcium channel subunit alpha-2/delta-1 isoform X1"/>
    <property type="match status" value="1"/>
</dbReference>
<keyword evidence="14" id="KW-1015">Disulfide bond</keyword>
<organism evidence="19 20">
    <name type="scientific">Tursiops truncatus</name>
    <name type="common">Atlantic bottle-nosed dolphin</name>
    <name type="synonym">Delphinus truncatus</name>
    <dbReference type="NCBI Taxonomy" id="9739"/>
    <lineage>
        <taxon>Eukaryota</taxon>
        <taxon>Metazoa</taxon>
        <taxon>Chordata</taxon>
        <taxon>Craniata</taxon>
        <taxon>Vertebrata</taxon>
        <taxon>Euteleostomi</taxon>
        <taxon>Mammalia</taxon>
        <taxon>Eutheria</taxon>
        <taxon>Laurasiatheria</taxon>
        <taxon>Artiodactyla</taxon>
        <taxon>Whippomorpha</taxon>
        <taxon>Cetacea</taxon>
        <taxon>Odontoceti</taxon>
        <taxon>Delphinidae</taxon>
        <taxon>Tursiops</taxon>
    </lineage>
</organism>
<dbReference type="InterPro" id="IPR013608">
    <property type="entry name" value="VWA_N"/>
</dbReference>
<dbReference type="Pfam" id="PF08399">
    <property type="entry name" value="VWA_N"/>
    <property type="match status" value="1"/>
</dbReference>
<keyword evidence="6" id="KW-0812">Transmembrane</keyword>
<proteinExistence type="inferred from homology"/>
<keyword evidence="8" id="KW-0732">Signal</keyword>
<keyword evidence="4" id="KW-0109">Calcium transport</keyword>
<reference evidence="20" key="1">
    <citation type="submission" date="2025-08" db="UniProtKB">
        <authorList>
            <consortium name="RefSeq"/>
        </authorList>
    </citation>
    <scope>IDENTIFICATION</scope>
    <source>
        <tissue evidence="20">Spleen</tissue>
    </source>
</reference>
<keyword evidence="13" id="KW-0472">Membrane</keyword>
<evidence type="ECO:0000256" key="7">
    <source>
        <dbReference type="ARBA" id="ARBA00022723"/>
    </source>
</evidence>
<accession>A0A6J3S325</accession>
<evidence type="ECO:0000313" key="20">
    <source>
        <dbReference type="RefSeq" id="XP_033720919.1"/>
    </source>
</evidence>
<dbReference type="Proteomes" id="UP000245320">
    <property type="component" value="Chromosome 10"/>
</dbReference>
<dbReference type="Pfam" id="PF08473">
    <property type="entry name" value="VGCC_alpha2"/>
    <property type="match status" value="2"/>
</dbReference>
<keyword evidence="7" id="KW-0479">Metal-binding</keyword>
<evidence type="ECO:0000256" key="6">
    <source>
        <dbReference type="ARBA" id="ARBA00022692"/>
    </source>
</evidence>
<keyword evidence="3" id="KW-0813">Transport</keyword>
<sequence length="1197" mass="134767">MAVPARTCGASLPGPARTALSWPGRGSRPGLSARRPAARPPRPLSLLLPPLLLLPLLAAPGASAYSFPQQHTMQHWARRLEQEIDGVMRIFGGVQQLREIYKDNRNLFEVQENEPQKLVEKVAGDIESLLDRKVQALKRLADAAENFQKAHRWQDNIKEEDIVYYDAKADAELDDPESEDVERGSKASTLRLDFVEDSNFKNKVNYSYTAVQIPTDIYKGSTVILNELNWTEALENVFIENRRQDPTLLWQVFGSATGVTRYYPATPWRAPKKIDLYDVRRRPWYIQGASSPKDMVIIVDVSGSVSGLTLKLMKTSVCEMLDTLSDDDYVNVASFNEKAQPVSCFTHLVQANVRNKKVFKEAVQGMVAKGTTGYKAGFEYAFDQLQNSNITRANCNKMIMMFTDGGEDRVQDVFEKYNWPNRTVRVFTFSVGQHNYDVTPLQWMACTNKGYYFEIPSIGAIRINTQEYLDVLGRPMVLAGKEAKQVQWTNVYEDALGLGLVVTGTLPVFNLTQDGPGEKKNQLILGVMGIDVALNDIKRLTPNYTLGANGYVFAIDLNGYVLLHPNLKPQTTNFREPVTLDFLDAELEDENKEEIRRSMIDGNKGHKQIRTLVKSLDERYIDEVMRNYTWVPIRSTNYSLGLVLPPYSTFYLQANLSDQILQVKYFEFLLPSSFESEGHVFIAPREYCKELNASDNNTEFLKNFIELMEKVTPDSKQCNNFLLHNLILDTGITQQLVERVWRDQDLNTYSLLAVFAATDGGITRVFPNKAAEDWTETPEPFNASFYRRSLDNHGYVFKPPQQDARLRPLELENDTVGILVSTAVELSLGGRTLRPAVVGVKLDLEAWAEKFKVLASNRTHQDQPQKQCGPNSHCEMDCEVNNEDLLCVLIDDGGFLVLSNQNHQWDQVGRFFSEVDANLMLALYNNSFYTRKESYDYQAACAPLPPGNLGAAPRGIFVPTIADFLNLAWWTSAAAWSLFQQLLYGLIYHSWFQADPAEAEGNPEVRESSCVMKQTQYYFGSVNASYNAIIDCGNCSRLFHAQRLTHTNLLFVVAEKPLCSQCEAGRLLQKETHCILPALLPGPSRPARSLRAAAPLTPHPCPADGPEQCELVQRPRYRRGPHICFDYNATVRRGAAALTCSSPAPGLVRPCAPAARPARADRLLLVSFHRKIPQTAAAEPLSHRRWASWCPCSCYSS</sequence>
<dbReference type="AlphaFoldDB" id="A0A6J3S325"/>
<evidence type="ECO:0000256" key="15">
    <source>
        <dbReference type="ARBA" id="ARBA00023180"/>
    </source>
</evidence>
<dbReference type="InterPro" id="IPR013680">
    <property type="entry name" value="VDCC_a2/dsu"/>
</dbReference>
<keyword evidence="16" id="KW-0407">Ion channel</keyword>
<evidence type="ECO:0000256" key="8">
    <source>
        <dbReference type="ARBA" id="ARBA00022729"/>
    </source>
</evidence>
<dbReference type="CTD" id="9254"/>
<gene>
    <name evidence="20" type="primary">CACNA2D2</name>
</gene>
<evidence type="ECO:0000256" key="14">
    <source>
        <dbReference type="ARBA" id="ARBA00023157"/>
    </source>
</evidence>
<evidence type="ECO:0000256" key="11">
    <source>
        <dbReference type="ARBA" id="ARBA00022989"/>
    </source>
</evidence>
<evidence type="ECO:0000256" key="4">
    <source>
        <dbReference type="ARBA" id="ARBA00022568"/>
    </source>
</evidence>
<keyword evidence="10" id="KW-0851">Voltage-gated channel</keyword>
<dbReference type="CDD" id="cd01463">
    <property type="entry name" value="vWA_VGCC_like"/>
    <property type="match status" value="1"/>
</dbReference>
<dbReference type="GO" id="GO:0046872">
    <property type="term" value="F:metal ion binding"/>
    <property type="evidence" value="ECO:0007669"/>
    <property type="project" value="UniProtKB-KW"/>
</dbReference>
<dbReference type="FunCoup" id="A0A6J3S325">
    <property type="interactions" value="589"/>
</dbReference>
<keyword evidence="11" id="KW-1133">Transmembrane helix</keyword>
<dbReference type="GO" id="GO:0005245">
    <property type="term" value="F:voltage-gated calcium channel activity"/>
    <property type="evidence" value="ECO:0007669"/>
    <property type="project" value="TreeGrafter"/>
</dbReference>
<comment type="similarity">
    <text evidence="2">Belongs to the calcium channel subunit alpha-2/delta family.</text>
</comment>
<evidence type="ECO:0000256" key="13">
    <source>
        <dbReference type="ARBA" id="ARBA00023136"/>
    </source>
</evidence>
<dbReference type="PROSITE" id="PS50234">
    <property type="entry name" value="VWFA"/>
    <property type="match status" value="1"/>
</dbReference>
<dbReference type="GO" id="GO:0005891">
    <property type="term" value="C:voltage-gated calcium channel complex"/>
    <property type="evidence" value="ECO:0007669"/>
    <property type="project" value="TreeGrafter"/>
</dbReference>
<dbReference type="Pfam" id="PF00092">
    <property type="entry name" value="VWA"/>
    <property type="match status" value="1"/>
</dbReference>
<evidence type="ECO:0000256" key="16">
    <source>
        <dbReference type="ARBA" id="ARBA00023303"/>
    </source>
</evidence>
<evidence type="ECO:0000256" key="1">
    <source>
        <dbReference type="ARBA" id="ARBA00004479"/>
    </source>
</evidence>
<dbReference type="SMART" id="SM00327">
    <property type="entry name" value="VWA"/>
    <property type="match status" value="1"/>
</dbReference>
<dbReference type="PANTHER" id="PTHR10166">
    <property type="entry name" value="VOLTAGE-DEPENDENT CALCIUM CHANNEL SUBUNIT ALPHA-2/DELTA-RELATED"/>
    <property type="match status" value="1"/>
</dbReference>
<protein>
    <submittedName>
        <fullName evidence="20">Voltage-dependent calcium channel subunit alpha-2/delta-2 isoform X1</fullName>
    </submittedName>
</protein>
<dbReference type="InParanoid" id="A0A6J3S325"/>
<keyword evidence="19" id="KW-1185">Reference proteome</keyword>
<comment type="subcellular location">
    <subcellularLocation>
        <location evidence="1">Membrane</location>
        <topology evidence="1">Single-pass type I membrane protein</topology>
    </subcellularLocation>
</comment>
<name>A0A6J3S325_TURTR</name>
<dbReference type="PANTHER" id="PTHR10166:SF7">
    <property type="entry name" value="VOLTAGE-DEPENDENT CALCIUM CHANNEL SUBUNIT ALPHA-2_DELTA-2"/>
    <property type="match status" value="1"/>
</dbReference>
<keyword evidence="15" id="KW-0325">Glycoprotein</keyword>
<evidence type="ECO:0000256" key="17">
    <source>
        <dbReference type="SAM" id="MobiDB-lite"/>
    </source>
</evidence>
<keyword evidence="5" id="KW-0107">Calcium channel</keyword>
<dbReference type="FunFam" id="3.30.450.20:FF:000014">
    <property type="entry name" value="voltage-dependent calcium channel subunit alpha-2/delta-1 isoform X1"/>
    <property type="match status" value="1"/>
</dbReference>
<evidence type="ECO:0000313" key="19">
    <source>
        <dbReference type="Proteomes" id="UP000245320"/>
    </source>
</evidence>
<evidence type="ECO:0000256" key="2">
    <source>
        <dbReference type="ARBA" id="ARBA00007060"/>
    </source>
</evidence>
<evidence type="ECO:0000256" key="12">
    <source>
        <dbReference type="ARBA" id="ARBA00023065"/>
    </source>
</evidence>
<dbReference type="SUPFAM" id="SSF53300">
    <property type="entry name" value="vWA-like"/>
    <property type="match status" value="1"/>
</dbReference>
<dbReference type="InterPro" id="IPR051173">
    <property type="entry name" value="Ca_channel_alpha-2/delta"/>
</dbReference>
<evidence type="ECO:0000256" key="3">
    <source>
        <dbReference type="ARBA" id="ARBA00022448"/>
    </source>
</evidence>